<name>A0A382R5P8_9ZZZZ</name>
<dbReference type="AlphaFoldDB" id="A0A382R5P8"/>
<accession>A0A382R5P8</accession>
<gene>
    <name evidence="1" type="ORF">METZ01_LOCUS345326</name>
</gene>
<evidence type="ECO:0008006" key="2">
    <source>
        <dbReference type="Google" id="ProtNLM"/>
    </source>
</evidence>
<sequence length="217" mass="25172">NYLNTWISIMPNTFHTPFGPLLMQSQLSDTTFTILVKQSRSVRYNLNNDFRSHLAGNLEEEYGLDFSSSEKSIVHNELISIAKEYMKEAKRQKRIKKFGRPKVNDIQIVEPIWVNYMKAGEWNPSHFHAGVISCIIYLKVPNEIQIENKVSESSKMSNQPSAGKIQWTYGENIHFSGTFFNQIPKEGDIWLFPADLKHFVYPFKSDVERISISCNFK</sequence>
<dbReference type="InterPro" id="IPR012668">
    <property type="entry name" value="CHP02466"/>
</dbReference>
<feature type="non-terminal residue" evidence="1">
    <location>
        <position position="1"/>
    </location>
</feature>
<dbReference type="Pfam" id="PF13759">
    <property type="entry name" value="2OG-FeII_Oxy_5"/>
    <property type="match status" value="1"/>
</dbReference>
<reference evidence="1" key="1">
    <citation type="submission" date="2018-05" db="EMBL/GenBank/DDBJ databases">
        <authorList>
            <person name="Lanie J.A."/>
            <person name="Ng W.-L."/>
            <person name="Kazmierczak K.M."/>
            <person name="Andrzejewski T.M."/>
            <person name="Davidsen T.M."/>
            <person name="Wayne K.J."/>
            <person name="Tettelin H."/>
            <person name="Glass J.I."/>
            <person name="Rusch D."/>
            <person name="Podicherti R."/>
            <person name="Tsui H.-C.T."/>
            <person name="Winkler M.E."/>
        </authorList>
    </citation>
    <scope>NUCLEOTIDE SEQUENCE</scope>
</reference>
<dbReference type="Gene3D" id="2.60.120.620">
    <property type="entry name" value="q2cbj1_9rhob like domain"/>
    <property type="match status" value="1"/>
</dbReference>
<dbReference type="EMBL" id="UINC01118977">
    <property type="protein sequence ID" value="SVC92472.1"/>
    <property type="molecule type" value="Genomic_DNA"/>
</dbReference>
<evidence type="ECO:0000313" key="1">
    <source>
        <dbReference type="EMBL" id="SVC92472.1"/>
    </source>
</evidence>
<protein>
    <recommendedName>
        <fullName evidence="2">JmjC domain-containing protein</fullName>
    </recommendedName>
</protein>
<organism evidence="1">
    <name type="scientific">marine metagenome</name>
    <dbReference type="NCBI Taxonomy" id="408172"/>
    <lineage>
        <taxon>unclassified sequences</taxon>
        <taxon>metagenomes</taxon>
        <taxon>ecological metagenomes</taxon>
    </lineage>
</organism>
<proteinExistence type="predicted"/>